<organism evidence="2 3">
    <name type="scientific">Monoglobus pectinilyticus</name>
    <dbReference type="NCBI Taxonomy" id="1981510"/>
    <lineage>
        <taxon>Bacteria</taxon>
        <taxon>Bacillati</taxon>
        <taxon>Bacillota</taxon>
        <taxon>Clostridia</taxon>
        <taxon>Monoglobales</taxon>
        <taxon>Monoglobaceae</taxon>
        <taxon>Monoglobus</taxon>
    </lineage>
</organism>
<proteinExistence type="predicted"/>
<dbReference type="EMBL" id="CP020991">
    <property type="protein sequence ID" value="AUO18963.1"/>
    <property type="molecule type" value="Genomic_DNA"/>
</dbReference>
<name>A0A2K9P124_9FIRM</name>
<dbReference type="GeneID" id="98062203"/>
<dbReference type="InterPro" id="IPR025400">
    <property type="entry name" value="Lin1244/Lin1753-like_N"/>
</dbReference>
<dbReference type="Pfam" id="PF14297">
    <property type="entry name" value="Lin1244_N"/>
    <property type="match status" value="1"/>
</dbReference>
<dbReference type="PANTHER" id="PTHR39196:SF1">
    <property type="entry name" value="PRIMOSOME, DNAD SUBUNIT"/>
    <property type="match status" value="1"/>
</dbReference>
<gene>
    <name evidence="2" type="ORF">B9O19_00780</name>
</gene>
<dbReference type="OrthoDB" id="9788567at2"/>
<evidence type="ECO:0000259" key="1">
    <source>
        <dbReference type="Pfam" id="PF14297"/>
    </source>
</evidence>
<evidence type="ECO:0000313" key="2">
    <source>
        <dbReference type="EMBL" id="AUO18963.1"/>
    </source>
</evidence>
<sequence>MGKEAFDFFPLDVHLSDKMELIEAEFGLIGFAVIVKLWMRIYGSRGYYCEFDEEVALMFSHKTGVGVNAVSEILNAAFKRGIFDRTLYEKYKILTSKGIQERCMKMCSRRKRFEVEKKYLLISVPDSFENVYIKGENVNISEENVYIFTQSKIKERKESKVNKSKVNDVPEAEECKELKHKYGKYNNVLLTEEEIKQLREKLPKDWEKWIETFSEGLELKGYKYNNHYLAILQWEERSGQKKDDMRNSKFNNYKDTNKTDYASIEKKILADMYGL</sequence>
<dbReference type="PANTHER" id="PTHR39196">
    <property type="entry name" value="PRIMOSOME, DNAD SUBUNIT"/>
    <property type="match status" value="1"/>
</dbReference>
<dbReference type="RefSeq" id="WP_158648908.1">
    <property type="nucleotide sequence ID" value="NZ_CP020991.1"/>
</dbReference>
<keyword evidence="3" id="KW-1185">Reference proteome</keyword>
<dbReference type="KEGG" id="mpec:B9O19_00780"/>
<feature type="domain" description="Lin1244/Lin1753-like N-terminal" evidence="1">
    <location>
        <begin position="8"/>
        <end position="99"/>
    </location>
</feature>
<reference evidence="2 3" key="1">
    <citation type="submission" date="2017-04" db="EMBL/GenBank/DDBJ databases">
        <title>Monoglobus pectinilyticus 14 draft genome.</title>
        <authorList>
            <person name="Kim C."/>
            <person name="Rosendale D.I."/>
            <person name="Kelly W.J."/>
            <person name="Tannock G.W."/>
            <person name="Patchett M.L."/>
            <person name="Jordens J.Z."/>
        </authorList>
    </citation>
    <scope>NUCLEOTIDE SEQUENCE [LARGE SCALE GENOMIC DNA]</scope>
    <source>
        <strain evidence="2 3">14</strain>
    </source>
</reference>
<dbReference type="AlphaFoldDB" id="A0A2K9P124"/>
<accession>A0A2K9P124</accession>
<evidence type="ECO:0000313" key="3">
    <source>
        <dbReference type="Proteomes" id="UP000235589"/>
    </source>
</evidence>
<protein>
    <submittedName>
        <fullName evidence="2">DnaD domain protein</fullName>
    </submittedName>
</protein>
<dbReference type="Proteomes" id="UP000235589">
    <property type="component" value="Chromosome"/>
</dbReference>